<protein>
    <submittedName>
        <fullName evidence="1">Uncharacterized protein</fullName>
    </submittedName>
</protein>
<dbReference type="Proteomes" id="UP000005237">
    <property type="component" value="Unassembled WGS sequence"/>
</dbReference>
<keyword evidence="2" id="KW-1185">Reference proteome</keyword>
<reference evidence="2" key="1">
    <citation type="submission" date="2010-08" db="EMBL/GenBank/DDBJ databases">
        <authorList>
            <consortium name="Caenorhabditis japonica Sequencing Consortium"/>
            <person name="Wilson R.K."/>
        </authorList>
    </citation>
    <scope>NUCLEOTIDE SEQUENCE [LARGE SCALE GENOMIC DNA]</scope>
    <source>
        <strain evidence="2">DF5081</strain>
    </source>
</reference>
<accession>A0A8R1DZC7</accession>
<dbReference type="EnsemblMetazoa" id="CJA16095.1">
    <property type="protein sequence ID" value="CJA16095.1"/>
    <property type="gene ID" value="WBGene00135299"/>
</dbReference>
<proteinExistence type="predicted"/>
<sequence>MRDKEGLEVRRWKAIAEEAKKKKIRMELEEKKNEQIYIAMGMAVSSLTLEDFILPPEVIDAADQPESLNGQHIISALVTFTRNFKALIEPPLTKKNIFADPSRFAAYLSNVSSNTAYLRPEAKFKKFVNN</sequence>
<dbReference type="AlphaFoldDB" id="A0A8R1DZC7"/>
<reference evidence="1" key="2">
    <citation type="submission" date="2022-06" db="UniProtKB">
        <authorList>
            <consortium name="EnsemblMetazoa"/>
        </authorList>
    </citation>
    <scope>IDENTIFICATION</scope>
    <source>
        <strain evidence="1">DF5081</strain>
    </source>
</reference>
<evidence type="ECO:0000313" key="1">
    <source>
        <dbReference type="EnsemblMetazoa" id="CJA16095.1"/>
    </source>
</evidence>
<organism evidence="1 2">
    <name type="scientific">Caenorhabditis japonica</name>
    <dbReference type="NCBI Taxonomy" id="281687"/>
    <lineage>
        <taxon>Eukaryota</taxon>
        <taxon>Metazoa</taxon>
        <taxon>Ecdysozoa</taxon>
        <taxon>Nematoda</taxon>
        <taxon>Chromadorea</taxon>
        <taxon>Rhabditida</taxon>
        <taxon>Rhabditina</taxon>
        <taxon>Rhabditomorpha</taxon>
        <taxon>Rhabditoidea</taxon>
        <taxon>Rhabditidae</taxon>
        <taxon>Peloderinae</taxon>
        <taxon>Caenorhabditis</taxon>
    </lineage>
</organism>
<name>A0A8R1DZC7_CAEJA</name>
<evidence type="ECO:0000313" key="2">
    <source>
        <dbReference type="Proteomes" id="UP000005237"/>
    </source>
</evidence>